<accession>A0AAJ4XSL4</accession>
<organism evidence="1 2">
    <name type="scientific">Melanopsichium pennsylvanicum</name>
    <dbReference type="NCBI Taxonomy" id="63383"/>
    <lineage>
        <taxon>Eukaryota</taxon>
        <taxon>Fungi</taxon>
        <taxon>Dikarya</taxon>
        <taxon>Basidiomycota</taxon>
        <taxon>Ustilaginomycotina</taxon>
        <taxon>Ustilaginomycetes</taxon>
        <taxon>Ustilaginales</taxon>
        <taxon>Ustilaginaceae</taxon>
        <taxon>Melanopsichium</taxon>
    </lineage>
</organism>
<protein>
    <submittedName>
        <fullName evidence="1">Uncharacterized protein</fullName>
    </submittedName>
</protein>
<sequence length="77" mass="9169">MANRLDRLAVIWQSNRVQIGPTCKEPGKMSLHCKKIARGQMIWLWMQGEFQKEAQESQIRQRRSHPVSHFGWYFRVA</sequence>
<evidence type="ECO:0000313" key="2">
    <source>
        <dbReference type="Proteomes" id="UP001294444"/>
    </source>
</evidence>
<name>A0AAJ4XSL4_9BASI</name>
<dbReference type="AlphaFoldDB" id="A0AAJ4XSL4"/>
<keyword evidence="2" id="KW-1185">Reference proteome</keyword>
<proteinExistence type="predicted"/>
<reference evidence="1" key="1">
    <citation type="submission" date="2023-10" db="EMBL/GenBank/DDBJ databases">
        <authorList>
            <person name="Guldener U."/>
        </authorList>
    </citation>
    <scope>NUCLEOTIDE SEQUENCE</scope>
    <source>
        <strain evidence="1">Mp4</strain>
    </source>
</reference>
<gene>
    <name evidence="1" type="ORF">MEPE_05886</name>
</gene>
<evidence type="ECO:0000313" key="1">
    <source>
        <dbReference type="EMBL" id="SNX87176.1"/>
    </source>
</evidence>
<comment type="caution">
    <text evidence="1">The sequence shown here is derived from an EMBL/GenBank/DDBJ whole genome shotgun (WGS) entry which is preliminary data.</text>
</comment>
<dbReference type="Proteomes" id="UP001294444">
    <property type="component" value="Unassembled WGS sequence"/>
</dbReference>
<dbReference type="EMBL" id="OAPG01000018">
    <property type="protein sequence ID" value="SNX87176.1"/>
    <property type="molecule type" value="Genomic_DNA"/>
</dbReference>